<dbReference type="OrthoDB" id="7858035at2"/>
<evidence type="ECO:0000313" key="2">
    <source>
        <dbReference type="Proteomes" id="UP000219111"/>
    </source>
</evidence>
<keyword evidence="2" id="KW-1185">Reference proteome</keyword>
<reference evidence="2" key="1">
    <citation type="submission" date="2017-08" db="EMBL/GenBank/DDBJ databases">
        <authorList>
            <person name="Varghese N."/>
            <person name="Submissions S."/>
        </authorList>
    </citation>
    <scope>NUCLEOTIDE SEQUENCE [LARGE SCALE GENOMIC DNA]</scope>
    <source>
        <strain evidence="2">JA276</strain>
    </source>
</reference>
<proteinExistence type="predicted"/>
<dbReference type="Proteomes" id="UP000219111">
    <property type="component" value="Unassembled WGS sequence"/>
</dbReference>
<dbReference type="RefSeq" id="WP_097071487.1">
    <property type="nucleotide sequence ID" value="NZ_OBMT01000025.1"/>
</dbReference>
<sequence length="235" mass="24221">MQIDNIVGQAVVSGQAAPGSVVLVALNGQTLSARADAEGLWSVAFSGDRLPPDNTYQASVVTLAPDGQISESQSNAAVIDFAGPEVQVLAGAASVDDIENAADYVDGITLRGTGEPFVEIEVTIAGEVERTLSAADGTWQVTFAQDQFPPGEYNQTITLTATDALGRVTILVDQLEVDTVPPAVALSEPDALVSLAAAAQGVRLAGTAEPVVQVRVEAEGGAVALAQPRREKTDR</sequence>
<gene>
    <name evidence="1" type="ORF">SAMN05877831_1259</name>
</gene>
<organism evidence="1 2">
    <name type="scientific">Rhodobacter maris</name>
    <dbReference type="NCBI Taxonomy" id="446682"/>
    <lineage>
        <taxon>Bacteria</taxon>
        <taxon>Pseudomonadati</taxon>
        <taxon>Pseudomonadota</taxon>
        <taxon>Alphaproteobacteria</taxon>
        <taxon>Rhodobacterales</taxon>
        <taxon>Rhodobacter group</taxon>
        <taxon>Rhodobacter</taxon>
    </lineage>
</organism>
<dbReference type="NCBIfam" id="NF033510">
    <property type="entry name" value="Ca_tandemer"/>
    <property type="match status" value="2"/>
</dbReference>
<dbReference type="InterPro" id="IPR013783">
    <property type="entry name" value="Ig-like_fold"/>
</dbReference>
<protein>
    <recommendedName>
        <fullName evidence="3">Bacterial Ig-like domain-containing protein</fullName>
    </recommendedName>
</protein>
<evidence type="ECO:0008006" key="3">
    <source>
        <dbReference type="Google" id="ProtNLM"/>
    </source>
</evidence>
<dbReference type="EMBL" id="OBMT01000025">
    <property type="protein sequence ID" value="SOC21804.1"/>
    <property type="molecule type" value="Genomic_DNA"/>
</dbReference>
<evidence type="ECO:0000313" key="1">
    <source>
        <dbReference type="EMBL" id="SOC21804.1"/>
    </source>
</evidence>
<accession>A0A285TIG9</accession>
<dbReference type="AlphaFoldDB" id="A0A285TIG9"/>
<dbReference type="Gene3D" id="2.60.40.10">
    <property type="entry name" value="Immunoglobulins"/>
    <property type="match status" value="2"/>
</dbReference>
<name>A0A285TIG9_9RHOB</name>